<evidence type="ECO:0000313" key="4">
    <source>
        <dbReference type="Proteomes" id="UP000799777"/>
    </source>
</evidence>
<dbReference type="SUPFAM" id="SSF55729">
    <property type="entry name" value="Acyl-CoA N-acyltransferases (Nat)"/>
    <property type="match status" value="1"/>
</dbReference>
<reference evidence="3" key="1">
    <citation type="journal article" date="2020" name="Stud. Mycol.">
        <title>101 Dothideomycetes genomes: a test case for predicting lifestyles and emergence of pathogens.</title>
        <authorList>
            <person name="Haridas S."/>
            <person name="Albert R."/>
            <person name="Binder M."/>
            <person name="Bloem J."/>
            <person name="Labutti K."/>
            <person name="Salamov A."/>
            <person name="Andreopoulos B."/>
            <person name="Baker S."/>
            <person name="Barry K."/>
            <person name="Bills G."/>
            <person name="Bluhm B."/>
            <person name="Cannon C."/>
            <person name="Castanera R."/>
            <person name="Culley D."/>
            <person name="Daum C."/>
            <person name="Ezra D."/>
            <person name="Gonzalez J."/>
            <person name="Henrissat B."/>
            <person name="Kuo A."/>
            <person name="Liang C."/>
            <person name="Lipzen A."/>
            <person name="Lutzoni F."/>
            <person name="Magnuson J."/>
            <person name="Mondo S."/>
            <person name="Nolan M."/>
            <person name="Ohm R."/>
            <person name="Pangilinan J."/>
            <person name="Park H.-J."/>
            <person name="Ramirez L."/>
            <person name="Alfaro M."/>
            <person name="Sun H."/>
            <person name="Tritt A."/>
            <person name="Yoshinaga Y."/>
            <person name="Zwiers L.-H."/>
            <person name="Turgeon B."/>
            <person name="Goodwin S."/>
            <person name="Spatafora J."/>
            <person name="Crous P."/>
            <person name="Grigoriev I."/>
        </authorList>
    </citation>
    <scope>NUCLEOTIDE SEQUENCE</scope>
    <source>
        <strain evidence="3">CBS 110217</strain>
    </source>
</reference>
<protein>
    <submittedName>
        <fullName evidence="3">Acyl-CoA N-acyltransferase</fullName>
    </submittedName>
</protein>
<dbReference type="OrthoDB" id="630895at2759"/>
<dbReference type="AlphaFoldDB" id="A0A9P4HK70"/>
<feature type="region of interest" description="Disordered" evidence="1">
    <location>
        <begin position="93"/>
        <end position="122"/>
    </location>
</feature>
<dbReference type="Gene3D" id="3.40.630.30">
    <property type="match status" value="1"/>
</dbReference>
<dbReference type="PANTHER" id="PTHR43792:SF16">
    <property type="entry name" value="N-ACETYLTRANSFERASE DOMAIN-CONTAINING PROTEIN"/>
    <property type="match status" value="1"/>
</dbReference>
<dbReference type="PANTHER" id="PTHR43792">
    <property type="entry name" value="GNAT FAMILY, PUTATIVE (AFU_ORTHOLOGUE AFUA_3G00765)-RELATED-RELATED"/>
    <property type="match status" value="1"/>
</dbReference>
<dbReference type="Proteomes" id="UP000799777">
    <property type="component" value="Unassembled WGS sequence"/>
</dbReference>
<keyword evidence="4" id="KW-1185">Reference proteome</keyword>
<evidence type="ECO:0000259" key="2">
    <source>
        <dbReference type="Pfam" id="PF13302"/>
    </source>
</evidence>
<dbReference type="InterPro" id="IPR051531">
    <property type="entry name" value="N-acetyltransferase"/>
</dbReference>
<dbReference type="InterPro" id="IPR000182">
    <property type="entry name" value="GNAT_dom"/>
</dbReference>
<feature type="domain" description="N-acetyltransferase" evidence="2">
    <location>
        <begin position="31"/>
        <end position="203"/>
    </location>
</feature>
<dbReference type="EMBL" id="ML978156">
    <property type="protein sequence ID" value="KAF2035878.1"/>
    <property type="molecule type" value="Genomic_DNA"/>
</dbReference>
<comment type="caution">
    <text evidence="3">The sequence shown here is derived from an EMBL/GenBank/DDBJ whole genome shotgun (WGS) entry which is preliminary data.</text>
</comment>
<feature type="compositionally biased region" description="Low complexity" evidence="1">
    <location>
        <begin position="101"/>
        <end position="111"/>
    </location>
</feature>
<gene>
    <name evidence="3" type="ORF">EK21DRAFT_53667</name>
</gene>
<organism evidence="3 4">
    <name type="scientific">Setomelanomma holmii</name>
    <dbReference type="NCBI Taxonomy" id="210430"/>
    <lineage>
        <taxon>Eukaryota</taxon>
        <taxon>Fungi</taxon>
        <taxon>Dikarya</taxon>
        <taxon>Ascomycota</taxon>
        <taxon>Pezizomycotina</taxon>
        <taxon>Dothideomycetes</taxon>
        <taxon>Pleosporomycetidae</taxon>
        <taxon>Pleosporales</taxon>
        <taxon>Pleosporineae</taxon>
        <taxon>Phaeosphaeriaceae</taxon>
        <taxon>Setomelanomma</taxon>
    </lineage>
</organism>
<sequence length="241" mass="25859">MSISTTTTSLTTLDPNFVITTPRLRISHFIPTNIAHADLILYVRHSPSSVKFQPSGPSLIPDRAAAQAFIASGADRMVHTGYGRYAVSLRPEEASTISPATSQTQSTLLSSDGPTPQPDKEDQSIYIGAISCNLARYPDNPGPTVPDIGFNFLPAYHGRGYATEALFALMQYYRETKGCRAFAGITNPENGEAKRLLARLGFQDRGVRGVSGVLPGGNVDESSVWTLGVGEGEETLTAVRL</sequence>
<name>A0A9P4HK70_9PLEO</name>
<dbReference type="GO" id="GO:0016747">
    <property type="term" value="F:acyltransferase activity, transferring groups other than amino-acyl groups"/>
    <property type="evidence" value="ECO:0007669"/>
    <property type="project" value="InterPro"/>
</dbReference>
<dbReference type="Pfam" id="PF13302">
    <property type="entry name" value="Acetyltransf_3"/>
    <property type="match status" value="1"/>
</dbReference>
<dbReference type="CDD" id="cd04301">
    <property type="entry name" value="NAT_SF"/>
    <property type="match status" value="1"/>
</dbReference>
<accession>A0A9P4HK70</accession>
<evidence type="ECO:0000313" key="3">
    <source>
        <dbReference type="EMBL" id="KAF2035878.1"/>
    </source>
</evidence>
<proteinExistence type="predicted"/>
<evidence type="ECO:0000256" key="1">
    <source>
        <dbReference type="SAM" id="MobiDB-lite"/>
    </source>
</evidence>
<dbReference type="InterPro" id="IPR016181">
    <property type="entry name" value="Acyl_CoA_acyltransferase"/>
</dbReference>